<dbReference type="Gene3D" id="2.60.220.30">
    <property type="match status" value="1"/>
</dbReference>
<dbReference type="PROSITE" id="PS50837">
    <property type="entry name" value="NACHT"/>
    <property type="match status" value="1"/>
</dbReference>
<organism evidence="4 5">
    <name type="scientific">Holothuria leucospilota</name>
    <name type="common">Black long sea cucumber</name>
    <name type="synonym">Mertensiothuria leucospilota</name>
    <dbReference type="NCBI Taxonomy" id="206669"/>
    <lineage>
        <taxon>Eukaryota</taxon>
        <taxon>Metazoa</taxon>
        <taxon>Echinodermata</taxon>
        <taxon>Eleutherozoa</taxon>
        <taxon>Echinozoa</taxon>
        <taxon>Holothuroidea</taxon>
        <taxon>Aspidochirotacea</taxon>
        <taxon>Aspidochirotida</taxon>
        <taxon>Holothuriidae</taxon>
        <taxon>Holothuria</taxon>
    </lineage>
</organism>
<dbReference type="Proteomes" id="UP001152320">
    <property type="component" value="Chromosome 4"/>
</dbReference>
<comment type="caution">
    <text evidence="4">The sequence shown here is derived from an EMBL/GenBank/DDBJ whole genome shotgun (WGS) entry which is preliminary data.</text>
</comment>
<dbReference type="PANTHER" id="PTHR46844:SF1">
    <property type="entry name" value="SLR5058 PROTEIN"/>
    <property type="match status" value="1"/>
</dbReference>
<feature type="region of interest" description="Disordered" evidence="1">
    <location>
        <begin position="1196"/>
        <end position="1219"/>
    </location>
</feature>
<dbReference type="EMBL" id="JAIZAY010000004">
    <property type="protein sequence ID" value="KAJ8043101.1"/>
    <property type="molecule type" value="Genomic_DNA"/>
</dbReference>
<feature type="compositionally biased region" description="Polar residues" evidence="1">
    <location>
        <begin position="1197"/>
        <end position="1209"/>
    </location>
</feature>
<dbReference type="Gene3D" id="3.40.50.300">
    <property type="entry name" value="P-loop containing nucleotide triphosphate hydrolases"/>
    <property type="match status" value="1"/>
</dbReference>
<dbReference type="OrthoDB" id="120976at2759"/>
<gene>
    <name evidence="4" type="ORF">HOLleu_10054</name>
</gene>
<dbReference type="PROSITE" id="PS51145">
    <property type="entry name" value="ZU5"/>
    <property type="match status" value="1"/>
</dbReference>
<sequence>MAYDLSNPLHIIQDSRYAKQDGWEVDDISLCSSGNIAVSGRNYSTGQSYVSIYGCTVDNSDSRDKPTLLYHKQLIDKEFPWRPRYISFVKPNSAEIITCRYDQVQVIDYNRDVVLRSRKVNGWAMCVSVSESQIFIGIQLSDIVNIYDKDLNRIKSIRLKEIREDYPLDIAEAADRLYVRTWDGRAIVYSQDNGRILTEYTTVQEYSGAYSIAVNIELGLTAVLWHPIIGTEQDQIIMYLLSENKSFLTLNVESGVFRIRISEKGRIVTGTQYTGEVKMYNLASVFSYSRLKQSLVSRLGRDDCEKLADFFAMGGEELNGILNSNRPASTLLFTLEEKGVMQPSNVDRLEEAFLRLEMSPSYHAVNMYQKLSDIPIISTFEKFIAGFSTFLKSDLFEALCEHFNISASERSEALSNNAPGLSLLVLLKAKNIITPTDVSALTIPAFATLKQVVTKINKYQRDLRESKISLLEHQRELTPEEKADIFIYYLHLNIKSWYEFICPLPWKKASHWGLSDLFIACGLTLTNTKSHTSLTNVDDKCIVTYDDIFIHSTLKDALRIVVEGNPGSGKTMLASQIAYDWMEGKFENTKFAILLQLKYLEDMTIPEAITKLILPLECPLTEADVEVFLEKTDPGKVCLIFDGLEEYTGGGRDYDPQQSEVMKVMNREKLPATKVIITTRSEYLQDLPDCPMLKLRPFGKQERYNYVKKIFPQDDKKQNDVIMAVENDPLLLELCDVPLLFVMAVHNIDKIANVSDDETEKVTPFVRNIIQTLCTMEHEGAQLQDQLEELKSSDSDSDEWETIDSDDSAIFHLTLEEVAFNGLCTGKQQFLWPMNFVQNKIINVRLWIDSGILIVEEEIRRKKKSVPKNTTMEVILDDDLSPSDKSRKDLLTEMNIETKDMRPEIKDDDASIILDVVTPSGDKQHTVETSIDRDISKNAITVLQVRFLHKIIQEWFAAKHLSNLLENYNEDEVERCLNLISPIELHYVLRFACEISSEASPLILTYLNRYHRGLDNNKKRPVADCICQCFLEHRGGREGLKEVVTDFCKTSITICKEDSRQLQKAEISLLNFASENKILVLKVKLVDVWQSLLTKGNIIRLYLNSGVHLPPLCEVQSLTITSWDLKLQDLDLDLLMKYLFEWPSLQEVDLHFPVPPPKLGEDLVKRISLKHKKVTWSIGSVTHYLNEKGEWPPIDLTAQSSSLSPSTHQQQKREGAHSWDEKSIFDTKAVISREGGKLCIPDTGVKLYIPPNAFEDDIDQCLLRMRIILPGECDVPAASFTSNTSTVVELLPNNLRLKQTVILTLPHCLDLEVDRGDGSYTVQIFISHHERGTSPVWKAKSNLLYYLDDTKCVMWLESFCWVKFEVNGSIVKGKKIQVFAAGKVLESGDNIVETEVGYFPDLPSGGEILRNNKNLILSQQKPFLFLKKEKLPLTLSLLKVTPLIWKPLDDLQEIPYESIANSVEHSCPFIF</sequence>
<evidence type="ECO:0000256" key="1">
    <source>
        <dbReference type="SAM" id="MobiDB-lite"/>
    </source>
</evidence>
<dbReference type="SUPFAM" id="SSF52540">
    <property type="entry name" value="P-loop containing nucleoside triphosphate hydrolases"/>
    <property type="match status" value="1"/>
</dbReference>
<protein>
    <submittedName>
        <fullName evidence="4">NACHT, LRR and PYD domains-containing protein 10</fullName>
    </submittedName>
</protein>
<evidence type="ECO:0000313" key="5">
    <source>
        <dbReference type="Proteomes" id="UP001152320"/>
    </source>
</evidence>
<dbReference type="InterPro" id="IPR027417">
    <property type="entry name" value="P-loop_NTPase"/>
</dbReference>
<feature type="domain" description="ZU5" evidence="3">
    <location>
        <begin position="1225"/>
        <end position="1368"/>
    </location>
</feature>
<name>A0A9Q1CDS3_HOLLE</name>
<dbReference type="Pfam" id="PF00791">
    <property type="entry name" value="ZU5"/>
    <property type="match status" value="1"/>
</dbReference>
<keyword evidence="5" id="KW-1185">Reference proteome</keyword>
<proteinExistence type="predicted"/>
<dbReference type="SUPFAM" id="SSF101898">
    <property type="entry name" value="NHL repeat"/>
    <property type="match status" value="1"/>
</dbReference>
<dbReference type="Pfam" id="PF05729">
    <property type="entry name" value="NACHT"/>
    <property type="match status" value="1"/>
</dbReference>
<dbReference type="InterPro" id="IPR007111">
    <property type="entry name" value="NACHT_NTPase"/>
</dbReference>
<evidence type="ECO:0000259" key="2">
    <source>
        <dbReference type="PROSITE" id="PS50837"/>
    </source>
</evidence>
<feature type="domain" description="NACHT" evidence="2">
    <location>
        <begin position="558"/>
        <end position="681"/>
    </location>
</feature>
<evidence type="ECO:0000313" key="4">
    <source>
        <dbReference type="EMBL" id="KAJ8043101.1"/>
    </source>
</evidence>
<evidence type="ECO:0000259" key="3">
    <source>
        <dbReference type="PROSITE" id="PS51145"/>
    </source>
</evidence>
<accession>A0A9Q1CDS3</accession>
<dbReference type="InterPro" id="IPR000906">
    <property type="entry name" value="ZU5_dom"/>
</dbReference>
<reference evidence="4" key="1">
    <citation type="submission" date="2021-10" db="EMBL/GenBank/DDBJ databases">
        <title>Tropical sea cucumber genome reveals ecological adaptation and Cuvierian tubules defense mechanism.</title>
        <authorList>
            <person name="Chen T."/>
        </authorList>
    </citation>
    <scope>NUCLEOTIDE SEQUENCE</scope>
    <source>
        <strain evidence="4">Nanhai2018</strain>
        <tissue evidence="4">Muscle</tissue>
    </source>
</reference>
<dbReference type="PANTHER" id="PTHR46844">
    <property type="entry name" value="SLR5058 PROTEIN"/>
    <property type="match status" value="1"/>
</dbReference>